<feature type="domain" description="EngB-type G" evidence="11">
    <location>
        <begin position="22"/>
        <end position="189"/>
    </location>
</feature>
<dbReference type="AlphaFoldDB" id="A0A0G0AQX4"/>
<evidence type="ECO:0000259" key="11">
    <source>
        <dbReference type="PROSITE" id="PS51706"/>
    </source>
</evidence>
<keyword evidence="8 10" id="KW-0717">Septation</keyword>
<dbReference type="Pfam" id="PF01926">
    <property type="entry name" value="MMR_HSR1"/>
    <property type="match status" value="1"/>
</dbReference>
<comment type="cofactor">
    <cofactor evidence="1">
        <name>Mg(2+)</name>
        <dbReference type="ChEBI" id="CHEBI:18420"/>
    </cofactor>
</comment>
<sequence>MNIKSATFVKGAVGTNDIFEDGTPQIVFIGRSNVGKSSIINSLTNQKSLAKTSSTPGRTQQINIFLVNKAFYLVDLPGYGFAKAPEAVRQQIQKMINWYLFESNYNFKKIVLIIDAKVGPTSDDIRMCNRLEKAGKDIVVVANKIDKIKKSVYEKQIQEIKDIFHTYKVIPCSAEKKIGVGELAEEFLR</sequence>
<dbReference type="Proteomes" id="UP000034927">
    <property type="component" value="Unassembled WGS sequence"/>
</dbReference>
<dbReference type="GO" id="GO:0046872">
    <property type="term" value="F:metal ion binding"/>
    <property type="evidence" value="ECO:0007669"/>
    <property type="project" value="UniProtKB-KW"/>
</dbReference>
<dbReference type="InterPro" id="IPR027417">
    <property type="entry name" value="P-loop_NTPase"/>
</dbReference>
<dbReference type="PANTHER" id="PTHR11649">
    <property type="entry name" value="MSS1/TRME-RELATED GTP-BINDING PROTEIN"/>
    <property type="match status" value="1"/>
</dbReference>
<evidence type="ECO:0000256" key="4">
    <source>
        <dbReference type="ARBA" id="ARBA00022723"/>
    </source>
</evidence>
<evidence type="ECO:0000256" key="7">
    <source>
        <dbReference type="ARBA" id="ARBA00023134"/>
    </source>
</evidence>
<dbReference type="GO" id="GO:0005525">
    <property type="term" value="F:GTP binding"/>
    <property type="evidence" value="ECO:0007669"/>
    <property type="project" value="UniProtKB-UniRule"/>
</dbReference>
<dbReference type="SUPFAM" id="SSF52540">
    <property type="entry name" value="P-loop containing nucleoside triphosphate hydrolases"/>
    <property type="match status" value="1"/>
</dbReference>
<dbReference type="PATRIC" id="fig|1619045.3.peg.302"/>
<keyword evidence="6" id="KW-0460">Magnesium</keyword>
<keyword evidence="9 10" id="KW-0131">Cell cycle</keyword>
<evidence type="ECO:0000313" key="13">
    <source>
        <dbReference type="Proteomes" id="UP000034927"/>
    </source>
</evidence>
<proteinExistence type="inferred from homology"/>
<keyword evidence="4" id="KW-0479">Metal-binding</keyword>
<dbReference type="CDD" id="cd01876">
    <property type="entry name" value="YihA_EngB"/>
    <property type="match status" value="1"/>
</dbReference>
<dbReference type="Gene3D" id="3.40.50.300">
    <property type="entry name" value="P-loop containing nucleotide triphosphate hydrolases"/>
    <property type="match status" value="1"/>
</dbReference>
<evidence type="ECO:0000256" key="6">
    <source>
        <dbReference type="ARBA" id="ARBA00022842"/>
    </source>
</evidence>
<name>A0A0G0AQX4_9BACT</name>
<gene>
    <name evidence="10" type="primary">engB</name>
    <name evidence="12" type="ORF">UR53_C0004G0017</name>
</gene>
<dbReference type="PROSITE" id="PS51706">
    <property type="entry name" value="G_ENGB"/>
    <property type="match status" value="1"/>
</dbReference>
<evidence type="ECO:0000256" key="8">
    <source>
        <dbReference type="ARBA" id="ARBA00023210"/>
    </source>
</evidence>
<evidence type="ECO:0000256" key="1">
    <source>
        <dbReference type="ARBA" id="ARBA00001946"/>
    </source>
</evidence>
<dbReference type="InterPro" id="IPR030393">
    <property type="entry name" value="G_ENGB_dom"/>
</dbReference>
<dbReference type="PRINTS" id="PR00449">
    <property type="entry name" value="RASTRNSFRMNG"/>
</dbReference>
<protein>
    <recommendedName>
        <fullName evidence="10">Probable GTP-binding protein EngB</fullName>
    </recommendedName>
</protein>
<dbReference type="InterPro" id="IPR019987">
    <property type="entry name" value="GTP-bd_ribosome_bio_YsxC"/>
</dbReference>
<dbReference type="NCBIfam" id="TIGR00231">
    <property type="entry name" value="small_GTP"/>
    <property type="match status" value="1"/>
</dbReference>
<keyword evidence="7 10" id="KW-0342">GTP-binding</keyword>
<evidence type="ECO:0000256" key="5">
    <source>
        <dbReference type="ARBA" id="ARBA00022741"/>
    </source>
</evidence>
<evidence type="ECO:0000256" key="9">
    <source>
        <dbReference type="ARBA" id="ARBA00023306"/>
    </source>
</evidence>
<evidence type="ECO:0000256" key="3">
    <source>
        <dbReference type="ARBA" id="ARBA00022618"/>
    </source>
</evidence>
<comment type="function">
    <text evidence="10">Necessary for normal cell division and for the maintenance of normal septation.</text>
</comment>
<dbReference type="EMBL" id="LBPO01000004">
    <property type="protein sequence ID" value="KKP59264.1"/>
    <property type="molecule type" value="Genomic_DNA"/>
</dbReference>
<organism evidence="12 13">
    <name type="scientific">Candidatus Magasanikbacteria bacterium GW2011_GWC2_34_16</name>
    <dbReference type="NCBI Taxonomy" id="1619045"/>
    <lineage>
        <taxon>Bacteria</taxon>
        <taxon>Candidatus Magasanikiibacteriota</taxon>
    </lineage>
</organism>
<comment type="similarity">
    <text evidence="2 10">Belongs to the TRAFAC class TrmE-Era-EngA-EngB-Septin-like GTPase superfamily. EngB GTPase family.</text>
</comment>
<dbReference type="InterPro" id="IPR005225">
    <property type="entry name" value="Small_GTP-bd"/>
</dbReference>
<reference evidence="12 13" key="1">
    <citation type="journal article" date="2015" name="Nature">
        <title>rRNA introns, odd ribosomes, and small enigmatic genomes across a large radiation of phyla.</title>
        <authorList>
            <person name="Brown C.T."/>
            <person name="Hug L.A."/>
            <person name="Thomas B.C."/>
            <person name="Sharon I."/>
            <person name="Castelle C.J."/>
            <person name="Singh A."/>
            <person name="Wilkins M.J."/>
            <person name="Williams K.H."/>
            <person name="Banfield J.F."/>
        </authorList>
    </citation>
    <scope>NUCLEOTIDE SEQUENCE [LARGE SCALE GENOMIC DNA]</scope>
</reference>
<comment type="caution">
    <text evidence="12">The sequence shown here is derived from an EMBL/GenBank/DDBJ whole genome shotgun (WGS) entry which is preliminary data.</text>
</comment>
<evidence type="ECO:0000256" key="10">
    <source>
        <dbReference type="HAMAP-Rule" id="MF_00321"/>
    </source>
</evidence>
<dbReference type="HAMAP" id="MF_00321">
    <property type="entry name" value="GTPase_EngB"/>
    <property type="match status" value="1"/>
</dbReference>
<dbReference type="NCBIfam" id="TIGR03598">
    <property type="entry name" value="GTPase_YsxC"/>
    <property type="match status" value="1"/>
</dbReference>
<keyword evidence="5 10" id="KW-0547">Nucleotide-binding</keyword>
<evidence type="ECO:0000256" key="2">
    <source>
        <dbReference type="ARBA" id="ARBA00009638"/>
    </source>
</evidence>
<dbReference type="InterPro" id="IPR006073">
    <property type="entry name" value="GTP-bd"/>
</dbReference>
<keyword evidence="3 10" id="KW-0132">Cell division</keyword>
<evidence type="ECO:0000313" key="12">
    <source>
        <dbReference type="EMBL" id="KKP59264.1"/>
    </source>
</evidence>
<accession>A0A0G0AQX4</accession>
<dbReference type="GO" id="GO:0000917">
    <property type="term" value="P:division septum assembly"/>
    <property type="evidence" value="ECO:0007669"/>
    <property type="project" value="UniProtKB-KW"/>
</dbReference>
<dbReference type="PANTHER" id="PTHR11649:SF13">
    <property type="entry name" value="ENGB-TYPE G DOMAIN-CONTAINING PROTEIN"/>
    <property type="match status" value="1"/>
</dbReference>